<feature type="region of interest" description="Disordered" evidence="1">
    <location>
        <begin position="1"/>
        <end position="34"/>
    </location>
</feature>
<sequence length="106" mass="11959">MEEDDNNEVRGPAPIASVSGLPQRDTTLKPKVGRKNCQRTHRVELIPDDRLSEKDKQENREVYILKITVEEEGVQRQRPMRSDGCATSLKNGGLCMQIQDIKAKGL</sequence>
<dbReference type="Proteomes" id="UP000515908">
    <property type="component" value="Chromosome 01"/>
</dbReference>
<accession>A0A7G2BZG3</accession>
<dbReference type="AlphaFoldDB" id="A0A7G2BZG3"/>
<protein>
    <submittedName>
        <fullName evidence="2">Uncharacterized protein</fullName>
    </submittedName>
</protein>
<evidence type="ECO:0000313" key="2">
    <source>
        <dbReference type="EMBL" id="CAD2212929.1"/>
    </source>
</evidence>
<dbReference type="VEuPathDB" id="TriTrypDB:ADEAN_000036500"/>
<evidence type="ECO:0000256" key="1">
    <source>
        <dbReference type="SAM" id="MobiDB-lite"/>
    </source>
</evidence>
<dbReference type="EMBL" id="LR877145">
    <property type="protein sequence ID" value="CAD2212929.1"/>
    <property type="molecule type" value="Genomic_DNA"/>
</dbReference>
<evidence type="ECO:0000313" key="3">
    <source>
        <dbReference type="Proteomes" id="UP000515908"/>
    </source>
</evidence>
<organism evidence="2 3">
    <name type="scientific">Angomonas deanei</name>
    <dbReference type="NCBI Taxonomy" id="59799"/>
    <lineage>
        <taxon>Eukaryota</taxon>
        <taxon>Discoba</taxon>
        <taxon>Euglenozoa</taxon>
        <taxon>Kinetoplastea</taxon>
        <taxon>Metakinetoplastina</taxon>
        <taxon>Trypanosomatida</taxon>
        <taxon>Trypanosomatidae</taxon>
        <taxon>Strigomonadinae</taxon>
        <taxon>Angomonas</taxon>
    </lineage>
</organism>
<reference evidence="2 3" key="1">
    <citation type="submission" date="2020-08" db="EMBL/GenBank/DDBJ databases">
        <authorList>
            <person name="Newling K."/>
            <person name="Davey J."/>
            <person name="Forrester S."/>
        </authorList>
    </citation>
    <scope>NUCLEOTIDE SEQUENCE [LARGE SCALE GENOMIC DNA]</scope>
    <source>
        <strain evidence="3">Crithidia deanei Carvalho (ATCC PRA-265)</strain>
    </source>
</reference>
<dbReference type="OrthoDB" id="426882at2759"/>
<keyword evidence="3" id="KW-1185">Reference proteome</keyword>
<proteinExistence type="predicted"/>
<gene>
    <name evidence="2" type="ORF">ADEAN_000036500</name>
</gene>
<name>A0A7G2BZG3_9TRYP</name>